<organism evidence="2 3">
    <name type="scientific">Streblomastix strix</name>
    <dbReference type="NCBI Taxonomy" id="222440"/>
    <lineage>
        <taxon>Eukaryota</taxon>
        <taxon>Metamonada</taxon>
        <taxon>Preaxostyla</taxon>
        <taxon>Oxymonadida</taxon>
        <taxon>Streblomastigidae</taxon>
        <taxon>Streblomastix</taxon>
    </lineage>
</organism>
<feature type="region of interest" description="Disordered" evidence="1">
    <location>
        <begin position="1"/>
        <end position="33"/>
    </location>
</feature>
<evidence type="ECO:0000256" key="1">
    <source>
        <dbReference type="SAM" id="MobiDB-lite"/>
    </source>
</evidence>
<protein>
    <submittedName>
        <fullName evidence="2">Uncharacterized protein</fullName>
    </submittedName>
</protein>
<proteinExistence type="predicted"/>
<dbReference type="Proteomes" id="UP000324800">
    <property type="component" value="Unassembled WGS sequence"/>
</dbReference>
<dbReference type="EMBL" id="SNRW01013041">
    <property type="protein sequence ID" value="KAA6373080.1"/>
    <property type="molecule type" value="Genomic_DNA"/>
</dbReference>
<comment type="caution">
    <text evidence="2">The sequence shown here is derived from an EMBL/GenBank/DDBJ whole genome shotgun (WGS) entry which is preliminary data.</text>
</comment>
<sequence>EDEEEEDEEEEDEEEEEEEDDESGNLDYEVLSEVNQTSLSDLFYDSKI</sequence>
<gene>
    <name evidence="2" type="ORF">EZS28_031391</name>
</gene>
<evidence type="ECO:0000313" key="3">
    <source>
        <dbReference type="Proteomes" id="UP000324800"/>
    </source>
</evidence>
<evidence type="ECO:0000313" key="2">
    <source>
        <dbReference type="EMBL" id="KAA6373080.1"/>
    </source>
</evidence>
<name>A0A5J4USG4_9EUKA</name>
<feature type="compositionally biased region" description="Acidic residues" evidence="1">
    <location>
        <begin position="1"/>
        <end position="24"/>
    </location>
</feature>
<accession>A0A5J4USG4</accession>
<feature type="non-terminal residue" evidence="2">
    <location>
        <position position="1"/>
    </location>
</feature>
<reference evidence="2 3" key="1">
    <citation type="submission" date="2019-03" db="EMBL/GenBank/DDBJ databases">
        <title>Single cell metagenomics reveals metabolic interactions within the superorganism composed of flagellate Streblomastix strix and complex community of Bacteroidetes bacteria on its surface.</title>
        <authorList>
            <person name="Treitli S.C."/>
            <person name="Kolisko M."/>
            <person name="Husnik F."/>
            <person name="Keeling P."/>
            <person name="Hampl V."/>
        </authorList>
    </citation>
    <scope>NUCLEOTIDE SEQUENCE [LARGE SCALE GENOMIC DNA]</scope>
    <source>
        <strain evidence="2">ST1C</strain>
    </source>
</reference>
<dbReference type="AlphaFoldDB" id="A0A5J4USG4"/>